<evidence type="ECO:0000313" key="3">
    <source>
        <dbReference type="Proteomes" id="UP000077521"/>
    </source>
</evidence>
<feature type="non-terminal residue" evidence="2">
    <location>
        <position position="1"/>
    </location>
</feature>
<evidence type="ECO:0000313" key="2">
    <source>
        <dbReference type="EMBL" id="KAE8235937.1"/>
    </source>
</evidence>
<feature type="region of interest" description="Disordered" evidence="1">
    <location>
        <begin position="20"/>
        <end position="58"/>
    </location>
</feature>
<comment type="caution">
    <text evidence="2">The sequence shown here is derived from an EMBL/GenBank/DDBJ whole genome shotgun (WGS) entry which is preliminary data.</text>
</comment>
<dbReference type="Proteomes" id="UP000077521">
    <property type="component" value="Unassembled WGS sequence"/>
</dbReference>
<accession>A0A8T8SA85</accession>
<protein>
    <submittedName>
        <fullName evidence="2">Uncharacterized protein</fullName>
    </submittedName>
</protein>
<sequence>MPVLLINYQARKRAKQTYLETQSEKYRAQGLIRDGPGSNSKNPRRTIHTSTLPRRSADEECDPISAFEFADCMSKVKAGRGDMDQGIALSISGGVESM</sequence>
<organism evidence="2 3">
    <name type="scientific">Tilletia indica</name>
    <dbReference type="NCBI Taxonomy" id="43049"/>
    <lineage>
        <taxon>Eukaryota</taxon>
        <taxon>Fungi</taxon>
        <taxon>Dikarya</taxon>
        <taxon>Basidiomycota</taxon>
        <taxon>Ustilaginomycotina</taxon>
        <taxon>Exobasidiomycetes</taxon>
        <taxon>Tilletiales</taxon>
        <taxon>Tilletiaceae</taxon>
        <taxon>Tilletia</taxon>
    </lineage>
</organism>
<dbReference type="EMBL" id="LWDF02002490">
    <property type="protein sequence ID" value="KAE8235937.1"/>
    <property type="molecule type" value="Genomic_DNA"/>
</dbReference>
<gene>
    <name evidence="2" type="ORF">A4X13_0g9324</name>
</gene>
<evidence type="ECO:0000256" key="1">
    <source>
        <dbReference type="SAM" id="MobiDB-lite"/>
    </source>
</evidence>
<reference evidence="2" key="1">
    <citation type="submission" date="2016-04" db="EMBL/GenBank/DDBJ databases">
        <authorList>
            <person name="Nguyen H.D."/>
            <person name="Samba Siva P."/>
            <person name="Cullis J."/>
            <person name="Levesque C.A."/>
            <person name="Hambleton S."/>
        </authorList>
    </citation>
    <scope>NUCLEOTIDE SEQUENCE</scope>
    <source>
        <strain evidence="2">DAOMC 236416</strain>
    </source>
</reference>
<dbReference type="AlphaFoldDB" id="A0A8T8SA85"/>
<proteinExistence type="predicted"/>
<reference evidence="2" key="2">
    <citation type="journal article" date="2019" name="IMA Fungus">
        <title>Genome sequencing and comparison of five Tilletia species to identify candidate genes for the detection of regulated species infecting wheat.</title>
        <authorList>
            <person name="Nguyen H.D.T."/>
            <person name="Sultana T."/>
            <person name="Kesanakurti P."/>
            <person name="Hambleton S."/>
        </authorList>
    </citation>
    <scope>NUCLEOTIDE SEQUENCE</scope>
    <source>
        <strain evidence="2">DAOMC 236416</strain>
    </source>
</reference>
<keyword evidence="3" id="KW-1185">Reference proteome</keyword>
<name>A0A8T8SA85_9BASI</name>